<sequence length="143" mass="15098">MTLGFDAGRFPPTPPACYRASWQLPGPDFHRQATTSLRTARTPLRHGVTPCPAGRTRKPHWATPSAPPATTPTIHPLQPSSADVAVSVAVKRVRSPARTQLTGLHGSPIALRSPCPALPQALHAGLHSAHASMTMLGCNEPDA</sequence>
<feature type="region of interest" description="Disordered" evidence="1">
    <location>
        <begin position="43"/>
        <end position="78"/>
    </location>
</feature>
<accession>A0A2M8LPI9</accession>
<name>A0A2M8LPI9_9ACTN</name>
<organism evidence="2 3">
    <name type="scientific">Streptomyces carminius</name>
    <dbReference type="NCBI Taxonomy" id="2665496"/>
    <lineage>
        <taxon>Bacteria</taxon>
        <taxon>Bacillati</taxon>
        <taxon>Actinomycetota</taxon>
        <taxon>Actinomycetes</taxon>
        <taxon>Kitasatosporales</taxon>
        <taxon>Streptomycetaceae</taxon>
        <taxon>Streptomyces</taxon>
    </lineage>
</organism>
<protein>
    <submittedName>
        <fullName evidence="2">Uncharacterized protein</fullName>
    </submittedName>
</protein>
<gene>
    <name evidence="2" type="ORF">CUT44_32265</name>
</gene>
<evidence type="ECO:0000313" key="3">
    <source>
        <dbReference type="Proteomes" id="UP000230407"/>
    </source>
</evidence>
<keyword evidence="3" id="KW-1185">Reference proteome</keyword>
<evidence type="ECO:0000313" key="2">
    <source>
        <dbReference type="EMBL" id="PJE93867.1"/>
    </source>
</evidence>
<proteinExistence type="predicted"/>
<dbReference type="Proteomes" id="UP000230407">
    <property type="component" value="Unassembled WGS sequence"/>
</dbReference>
<dbReference type="EMBL" id="PGGW01000071">
    <property type="protein sequence ID" value="PJE93867.1"/>
    <property type="molecule type" value="Genomic_DNA"/>
</dbReference>
<reference evidence="2 3" key="1">
    <citation type="submission" date="2017-11" db="EMBL/GenBank/DDBJ databases">
        <title>Streptomyces carmine sp. nov., a novel actinomycete isolated from Sophora alopecuroides in Xinjiang, China.</title>
        <authorList>
            <person name="Wang Y."/>
            <person name="Luo X."/>
            <person name="Wan C."/>
            <person name="Zhang L."/>
        </authorList>
    </citation>
    <scope>NUCLEOTIDE SEQUENCE [LARGE SCALE GENOMIC DNA]</scope>
    <source>
        <strain evidence="2 3">TRM SA0054</strain>
    </source>
</reference>
<dbReference type="AlphaFoldDB" id="A0A2M8LPI9"/>
<comment type="caution">
    <text evidence="2">The sequence shown here is derived from an EMBL/GenBank/DDBJ whole genome shotgun (WGS) entry which is preliminary data.</text>
</comment>
<evidence type="ECO:0000256" key="1">
    <source>
        <dbReference type="SAM" id="MobiDB-lite"/>
    </source>
</evidence>